<dbReference type="InterPro" id="IPR037752">
    <property type="entry name" value="C2C_KIAA1228"/>
</dbReference>
<feature type="domain" description="C2" evidence="17">
    <location>
        <begin position="430"/>
        <end position="550"/>
    </location>
</feature>
<keyword evidence="12" id="KW-0445">Lipid transport</keyword>
<comment type="subcellular location">
    <subcellularLocation>
        <location evidence="1">Cell membrane</location>
        <topology evidence="1">Peripheral membrane protein</topology>
    </subcellularLocation>
    <subcellularLocation>
        <location evidence="2">Endoplasmic reticulum membrane</location>
        <topology evidence="2">Multi-pass membrane protein</topology>
    </subcellularLocation>
</comment>
<dbReference type="PANTHER" id="PTHR45761:SF4">
    <property type="entry name" value="EXTENDED SYNAPTOTAGMIN-3"/>
    <property type="match status" value="1"/>
</dbReference>
<dbReference type="Pfam" id="PF00168">
    <property type="entry name" value="C2"/>
    <property type="match status" value="3"/>
</dbReference>
<dbReference type="InterPro" id="IPR000008">
    <property type="entry name" value="C2_dom"/>
</dbReference>
<dbReference type="InterPro" id="IPR031468">
    <property type="entry name" value="SMP_LBD"/>
</dbReference>
<evidence type="ECO:0000259" key="18">
    <source>
        <dbReference type="PROSITE" id="PS51847"/>
    </source>
</evidence>
<sequence>MVFPDVGVEDKPFLMKLSLENMLPFTFPIYTPPNQTDELDELIPAATLPSSATQLADLEEEQILEWEKNASAALSLTPPEALLRSPESDPFGTDLLPTAVPPALDGLAEDIEEDVLEAVAKWLVETIGKRISQKIPFTVNNDIAKSVPRISETPANTEDSGNGSSAVNQAVVEMLIYFGKVFLYLFPVYLVGYLGLSISWVLFALMLWMWWKRNRASKLARFAAAMGFLDNERHVITEGLKALNMPAWVNFPDVEKADWLNQILDQAWPYFGIFMEKVFRNSIEPAVRASNIHLKTFTFTKIHFGEKPLKINGVKACSKGVDKRQVILDLQISYTANCEINVEIKKICKAGVKGMQLHGTLRVILEPLIGQSPLVGGVTFFFIRRPLLEIDWTGLTNLLDVPGLNDMSDGAILDIISSYMVLPNRYCIPLIDQVQLAQMRFPLPSGVVRVHLIEAEDLVPKDTYMMGMVKGKSDPYANLRVGTQSNRSKTIKENLNPKWHEVYEFVVHEAPGQDLELEMFDEDPDKDDFLGSLVIELGEVMKDRVMDEWFPLSDIERGKVHLKLEWLSLLVDPERLVENNQGLSCAILVVYLDSAYNLPRNHFEYSNNEHGMKKNKNPKYLKARNSIKPSSHVEFSIDKELQKSKVSRSTKDPVWEESFTFFIKNVHSQCLAVKIKDDDKKCALGVLSLPLKRLLTATEMTMDQRFQLEQAGPSSMIKMKAMLRVLAVKEPDPDTVYTGLNALKKGPLSIKKKKSGRNESPSPTAHPAYPVFPTPPAHQTQQIQQTHPANRPNSALSGDNLAESSSHYNRRPSSNGESKPITMAIMRTPSVSRPRTRFDTQSIDMSICSSRFDLTEDQIPFPNGTNYQAGGLGEIQMTVRYIPQRKSLTVLVNSCRNLIAASPGGSDPYVRIYLFPERSWSSRKKTTVKKKSVNPLFDEKFEYSVPLEEAQRRKLDIAVKHNKSFTSHERKELGKVLLDLSQQDLIQGFTQWSRYGHLEKMTDLVAVWEVALSDGVHKIEFEHGTTSGKRVVYVDGKEVLRRDWMFKLVGKETFSVGGTETKATINIDAVSGFAYEYTLEINGKSLKKYMENRSKTSITWVINLDGVDCRIVLEKDTMDIWCNGKKMETAGEFVDDGTETHFTIGDHECYIKAVSSGKRREGIIHSLIVDETEIPEAAE</sequence>
<name>A0ABS2X9L8_POLSP</name>
<keyword evidence="6 16" id="KW-0812">Transmembrane</keyword>
<gene>
    <name evidence="19" type="primary">Esyt3</name>
    <name evidence="19" type="ORF">GTO93_0011343</name>
</gene>
<feature type="non-terminal residue" evidence="19">
    <location>
        <position position="1179"/>
    </location>
</feature>
<evidence type="ECO:0000256" key="4">
    <source>
        <dbReference type="ARBA" id="ARBA00022448"/>
    </source>
</evidence>
<dbReference type="Pfam" id="PF06905">
    <property type="entry name" value="FAIM1"/>
    <property type="match status" value="1"/>
</dbReference>
<organism evidence="19 20">
    <name type="scientific">Polyodon spathula</name>
    <name type="common">North American paddlefish</name>
    <name type="synonym">Squalus spathula</name>
    <dbReference type="NCBI Taxonomy" id="7913"/>
    <lineage>
        <taxon>Eukaryota</taxon>
        <taxon>Metazoa</taxon>
        <taxon>Chordata</taxon>
        <taxon>Craniata</taxon>
        <taxon>Vertebrata</taxon>
        <taxon>Euteleostomi</taxon>
        <taxon>Actinopterygii</taxon>
        <taxon>Chondrostei</taxon>
        <taxon>Acipenseriformes</taxon>
        <taxon>Polyodontidae</taxon>
        <taxon>Polyodon</taxon>
    </lineage>
</organism>
<evidence type="ECO:0000259" key="17">
    <source>
        <dbReference type="PROSITE" id="PS50004"/>
    </source>
</evidence>
<keyword evidence="9" id="KW-0256">Endoplasmic reticulum</keyword>
<evidence type="ECO:0000256" key="14">
    <source>
        <dbReference type="ARBA" id="ARBA00023136"/>
    </source>
</evidence>
<feature type="domain" description="SMP-LTD" evidence="18">
    <location>
        <begin position="253"/>
        <end position="431"/>
    </location>
</feature>
<feature type="compositionally biased region" description="Polar residues" evidence="15">
    <location>
        <begin position="777"/>
        <end position="817"/>
    </location>
</feature>
<evidence type="ECO:0000256" key="3">
    <source>
        <dbReference type="ARBA" id="ARBA00005867"/>
    </source>
</evidence>
<evidence type="ECO:0000256" key="2">
    <source>
        <dbReference type="ARBA" id="ARBA00004477"/>
    </source>
</evidence>
<dbReference type="CDD" id="cd04030">
    <property type="entry name" value="C2C_KIAA1228"/>
    <property type="match status" value="1"/>
</dbReference>
<feature type="domain" description="C2" evidence="17">
    <location>
        <begin position="871"/>
        <end position="993"/>
    </location>
</feature>
<proteinExistence type="inferred from homology"/>
<evidence type="ECO:0000256" key="16">
    <source>
        <dbReference type="SAM" id="Phobius"/>
    </source>
</evidence>
<comment type="caution">
    <text evidence="19">The sequence shown here is derived from an EMBL/GenBank/DDBJ whole genome shotgun (WGS) entry which is preliminary data.</text>
</comment>
<dbReference type="PROSITE" id="PS50004">
    <property type="entry name" value="C2"/>
    <property type="match status" value="3"/>
</dbReference>
<dbReference type="CDD" id="cd04050">
    <property type="entry name" value="C2B_Synaptotagmin-like"/>
    <property type="match status" value="1"/>
</dbReference>
<dbReference type="InterPro" id="IPR035892">
    <property type="entry name" value="C2_domain_sf"/>
</dbReference>
<reference evidence="19" key="1">
    <citation type="journal article" date="2021" name="Cell">
        <title>Tracing the genetic footprints of vertebrate landing in non-teleost ray-finned fishes.</title>
        <authorList>
            <person name="Bi X."/>
            <person name="Wang K."/>
            <person name="Yang L."/>
            <person name="Pan H."/>
            <person name="Jiang H."/>
            <person name="Wei Q."/>
            <person name="Fang M."/>
            <person name="Yu H."/>
            <person name="Zhu C."/>
            <person name="Cai Y."/>
            <person name="He Y."/>
            <person name="Gan X."/>
            <person name="Zeng H."/>
            <person name="Yu D."/>
            <person name="Zhu Y."/>
            <person name="Jiang H."/>
            <person name="Qiu Q."/>
            <person name="Yang H."/>
            <person name="Zhang Y.E."/>
            <person name="Wang W."/>
            <person name="Zhu M."/>
            <person name="He S."/>
            <person name="Zhang G."/>
        </authorList>
    </citation>
    <scope>NUCLEOTIDE SEQUENCE</scope>
    <source>
        <strain evidence="19">Pddl_001</strain>
    </source>
</reference>
<evidence type="ECO:0000256" key="15">
    <source>
        <dbReference type="SAM" id="MobiDB-lite"/>
    </source>
</evidence>
<dbReference type="InterPro" id="IPR038513">
    <property type="entry name" value="FAIM1_dom_sf"/>
</dbReference>
<evidence type="ECO:0000256" key="11">
    <source>
        <dbReference type="ARBA" id="ARBA00022989"/>
    </source>
</evidence>
<feature type="non-terminal residue" evidence="19">
    <location>
        <position position="1"/>
    </location>
</feature>
<feature type="region of interest" description="Disordered" evidence="15">
    <location>
        <begin position="748"/>
        <end position="823"/>
    </location>
</feature>
<evidence type="ECO:0000313" key="20">
    <source>
        <dbReference type="Proteomes" id="UP001166093"/>
    </source>
</evidence>
<keyword evidence="5" id="KW-1003">Cell membrane</keyword>
<feature type="domain" description="C2" evidence="17">
    <location>
        <begin position="569"/>
        <end position="710"/>
    </location>
</feature>
<evidence type="ECO:0000256" key="9">
    <source>
        <dbReference type="ARBA" id="ARBA00022824"/>
    </source>
</evidence>
<dbReference type="InterPro" id="IPR037749">
    <property type="entry name" value="Ext_Synaptotagmin_C2B"/>
</dbReference>
<keyword evidence="4" id="KW-0813">Transport</keyword>
<evidence type="ECO:0000256" key="12">
    <source>
        <dbReference type="ARBA" id="ARBA00023055"/>
    </source>
</evidence>
<feature type="transmembrane region" description="Helical" evidence="16">
    <location>
        <begin position="181"/>
        <end position="211"/>
    </location>
</feature>
<dbReference type="EMBL" id="JAAWVQ010006358">
    <property type="protein sequence ID" value="MBN3270920.1"/>
    <property type="molecule type" value="Genomic_DNA"/>
</dbReference>
<dbReference type="PANTHER" id="PTHR45761">
    <property type="entry name" value="EXTENDED SYNAPTOTAGMIN-LIKE PROTEIN 2, ISOFORM C"/>
    <property type="match status" value="1"/>
</dbReference>
<evidence type="ECO:0000256" key="5">
    <source>
        <dbReference type="ARBA" id="ARBA00022475"/>
    </source>
</evidence>
<dbReference type="SMART" id="SM00239">
    <property type="entry name" value="C2"/>
    <property type="match status" value="3"/>
</dbReference>
<dbReference type="InterPro" id="IPR037733">
    <property type="entry name" value="Ext_Synaptotagmin_C2A"/>
</dbReference>
<dbReference type="SUPFAM" id="SSF49562">
    <property type="entry name" value="C2 domain (Calcium/lipid-binding domain, CaLB)"/>
    <property type="match status" value="3"/>
</dbReference>
<dbReference type="Gene3D" id="2.60.40.150">
    <property type="entry name" value="C2 domain"/>
    <property type="match status" value="3"/>
</dbReference>
<accession>A0ABS2X9L8</accession>
<evidence type="ECO:0000256" key="8">
    <source>
        <dbReference type="ARBA" id="ARBA00022737"/>
    </source>
</evidence>
<evidence type="ECO:0000256" key="7">
    <source>
        <dbReference type="ARBA" id="ARBA00022723"/>
    </source>
</evidence>
<evidence type="ECO:0000256" key="6">
    <source>
        <dbReference type="ARBA" id="ARBA00022692"/>
    </source>
</evidence>
<keyword evidence="10" id="KW-0106">Calcium</keyword>
<keyword evidence="13" id="KW-0446">Lipid-binding</keyword>
<dbReference type="InterPro" id="IPR039010">
    <property type="entry name" value="Synaptotagmin_SMP"/>
</dbReference>
<keyword evidence="20" id="KW-1185">Reference proteome</keyword>
<dbReference type="Proteomes" id="UP001166093">
    <property type="component" value="Unassembled WGS sequence"/>
</dbReference>
<dbReference type="InterPro" id="IPR010695">
    <property type="entry name" value="FAIM1"/>
</dbReference>
<dbReference type="InterPro" id="IPR051634">
    <property type="entry name" value="Extended_Synaptotagmin"/>
</dbReference>
<evidence type="ECO:0000313" key="19">
    <source>
        <dbReference type="EMBL" id="MBN3270920.1"/>
    </source>
</evidence>
<evidence type="ECO:0000256" key="13">
    <source>
        <dbReference type="ARBA" id="ARBA00023121"/>
    </source>
</evidence>
<dbReference type="Pfam" id="PF17047">
    <property type="entry name" value="SMP_LBD"/>
    <property type="match status" value="1"/>
</dbReference>
<keyword evidence="14 16" id="KW-0472">Membrane</keyword>
<protein>
    <submittedName>
        <fullName evidence="19">ESYT3 protein</fullName>
    </submittedName>
</protein>
<evidence type="ECO:0000256" key="1">
    <source>
        <dbReference type="ARBA" id="ARBA00004202"/>
    </source>
</evidence>
<keyword evidence="7" id="KW-0479">Metal-binding</keyword>
<dbReference type="CDD" id="cd08391">
    <property type="entry name" value="C2A_C2C_Synaptotagmin_like"/>
    <property type="match status" value="1"/>
</dbReference>
<dbReference type="PROSITE" id="PS51847">
    <property type="entry name" value="SMP"/>
    <property type="match status" value="1"/>
</dbReference>
<evidence type="ECO:0000256" key="10">
    <source>
        <dbReference type="ARBA" id="ARBA00022837"/>
    </source>
</evidence>
<comment type="similarity">
    <text evidence="3">Belongs to the extended synaptotagmin family.</text>
</comment>
<keyword evidence="8" id="KW-0677">Repeat</keyword>
<keyword evidence="11 16" id="KW-1133">Transmembrane helix</keyword>
<dbReference type="Gene3D" id="2.40.128.180">
    <property type="match status" value="2"/>
</dbReference>